<organism evidence="1 2">
    <name type="scientific">Necator americanus</name>
    <name type="common">Human hookworm</name>
    <dbReference type="NCBI Taxonomy" id="51031"/>
    <lineage>
        <taxon>Eukaryota</taxon>
        <taxon>Metazoa</taxon>
        <taxon>Ecdysozoa</taxon>
        <taxon>Nematoda</taxon>
        <taxon>Chromadorea</taxon>
        <taxon>Rhabditida</taxon>
        <taxon>Rhabditina</taxon>
        <taxon>Rhabditomorpha</taxon>
        <taxon>Strongyloidea</taxon>
        <taxon>Ancylostomatidae</taxon>
        <taxon>Bunostominae</taxon>
        <taxon>Necator</taxon>
    </lineage>
</organism>
<accession>A0ABR1E6J0</accession>
<sequence>MSKSPHPSSWARDSDEEDRVEAIIRKTGCWDQHIAVVDCKGDKGDWRECQTQVQEFKKLNLRSCISCTSYTYVKVVMFLSDAFGELVIDDEDIVNDSIKFCTPDLYSANIHSSGWFLSLPSTKKRKRDEERENVDQRAAYYYHRGQYVEAFEEYESLLHDFEHNRTHSVAVIDSLIRCALKIPSFSDEKLLSYLREYERNALDADDQLQYFNAQKDVYSRIGGEEAERKFIDAVSILCATVDLPEHWLAFGSKKEITVGENFQVGYYVRAIMLLERHLKQAHGFVIDTIRKKLATLNDKLMSMGYSSDKIHEARRRMGVDIVSNEDGLETSEELQRPVHEYRTKQIAFKTAEDCEKIVADFKHKFRWMFSGCVL</sequence>
<dbReference type="PANTHER" id="PTHR13639">
    <property type="entry name" value="CYTOCHROME C OXIDASE ASSEMBLY FACTOR 4 HOMOLOG, MITOCHONDRIAL"/>
    <property type="match status" value="1"/>
</dbReference>
<dbReference type="InterPro" id="IPR039870">
    <property type="entry name" value="Coa4-like"/>
</dbReference>
<dbReference type="PANTHER" id="PTHR13639:SF2">
    <property type="entry name" value="CYTOCHROME C OXIDASE ASSEMBLY FACTOR 4 HOMOLOG, MITOCHONDRIAL"/>
    <property type="match status" value="1"/>
</dbReference>
<evidence type="ECO:0000313" key="2">
    <source>
        <dbReference type="Proteomes" id="UP001303046"/>
    </source>
</evidence>
<reference evidence="1 2" key="1">
    <citation type="submission" date="2023-08" db="EMBL/GenBank/DDBJ databases">
        <title>A Necator americanus chromosomal reference genome.</title>
        <authorList>
            <person name="Ilik V."/>
            <person name="Petrzelkova K.J."/>
            <person name="Pardy F."/>
            <person name="Fuh T."/>
            <person name="Niatou-Singa F.S."/>
            <person name="Gouil Q."/>
            <person name="Baker L."/>
            <person name="Ritchie M.E."/>
            <person name="Jex A.R."/>
            <person name="Gazzola D."/>
            <person name="Li H."/>
            <person name="Toshio Fujiwara R."/>
            <person name="Zhan B."/>
            <person name="Aroian R.V."/>
            <person name="Pafco B."/>
            <person name="Schwarz E.M."/>
        </authorList>
    </citation>
    <scope>NUCLEOTIDE SEQUENCE [LARGE SCALE GENOMIC DNA]</scope>
    <source>
        <strain evidence="1 2">Aroian</strain>
        <tissue evidence="1">Whole animal</tissue>
    </source>
</reference>
<name>A0ABR1E6J0_NECAM</name>
<protein>
    <recommendedName>
        <fullName evidence="3">Tetratricopeptide repeat protein</fullName>
    </recommendedName>
</protein>
<dbReference type="EMBL" id="JAVFWL010000005">
    <property type="protein sequence ID" value="KAK6758297.1"/>
    <property type="molecule type" value="Genomic_DNA"/>
</dbReference>
<keyword evidence="2" id="KW-1185">Reference proteome</keyword>
<dbReference type="Proteomes" id="UP001303046">
    <property type="component" value="Unassembled WGS sequence"/>
</dbReference>
<gene>
    <name evidence="1" type="primary">Necator_chrV.g20651</name>
    <name evidence="1" type="ORF">RB195_015858</name>
</gene>
<evidence type="ECO:0008006" key="3">
    <source>
        <dbReference type="Google" id="ProtNLM"/>
    </source>
</evidence>
<proteinExistence type="predicted"/>
<evidence type="ECO:0000313" key="1">
    <source>
        <dbReference type="EMBL" id="KAK6758297.1"/>
    </source>
</evidence>
<comment type="caution">
    <text evidence="1">The sequence shown here is derived from an EMBL/GenBank/DDBJ whole genome shotgun (WGS) entry which is preliminary data.</text>
</comment>